<evidence type="ECO:0000313" key="2">
    <source>
        <dbReference type="EMBL" id="RMX84475.1"/>
    </source>
</evidence>
<dbReference type="Proteomes" id="UP000282582">
    <property type="component" value="Unassembled WGS sequence"/>
</dbReference>
<dbReference type="Proteomes" id="UP000271337">
    <property type="component" value="Unassembled WGS sequence"/>
</dbReference>
<dbReference type="VEuPathDB" id="FungiDB:BTJ68_11029"/>
<sequence length="89" mass="9877">MRWLCSRPRCRTLVGSGSALPKNDNCRLITAVRISSFVIAHSSFDDDYPKSFKMRWPISAPLSSSSGNVITEPPRYTGTTRASSARSRL</sequence>
<comment type="caution">
    <text evidence="3">The sequence shown here is derived from an EMBL/GenBank/DDBJ whole genome shotgun (WGS) entry which is preliminary data.</text>
</comment>
<evidence type="ECO:0000256" key="1">
    <source>
        <dbReference type="SAM" id="MobiDB-lite"/>
    </source>
</evidence>
<feature type="compositionally biased region" description="Polar residues" evidence="1">
    <location>
        <begin position="77"/>
        <end position="89"/>
    </location>
</feature>
<dbReference type="AlphaFoldDB" id="A0A3M6XUD2"/>
<evidence type="ECO:0000313" key="3">
    <source>
        <dbReference type="EMBL" id="RMX94409.1"/>
    </source>
</evidence>
<evidence type="ECO:0000313" key="8">
    <source>
        <dbReference type="Proteomes" id="UP000281245"/>
    </source>
</evidence>
<dbReference type="EMBL" id="QWIM01002666">
    <property type="protein sequence ID" value="RMY09697.1"/>
    <property type="molecule type" value="Genomic_DNA"/>
</dbReference>
<dbReference type="EMBL" id="QWIJ01000281">
    <property type="protein sequence ID" value="RMX84475.1"/>
    <property type="molecule type" value="Genomic_DNA"/>
</dbReference>
<feature type="region of interest" description="Disordered" evidence="1">
    <location>
        <begin position="64"/>
        <end position="89"/>
    </location>
</feature>
<protein>
    <submittedName>
        <fullName evidence="3">Uncharacterized protein</fullName>
    </submittedName>
</protein>
<gene>
    <name evidence="4" type="ORF">D0866_14585</name>
    <name evidence="5" type="ORF">D0867_00513</name>
    <name evidence="3" type="ORF">D0868_12307</name>
    <name evidence="2" type="ORF">D0869_04542</name>
</gene>
<dbReference type="OrthoDB" id="3822133at2759"/>
<evidence type="ECO:0000313" key="9">
    <source>
        <dbReference type="Proteomes" id="UP000282582"/>
    </source>
</evidence>
<dbReference type="EMBL" id="QWIK01001478">
    <property type="protein sequence ID" value="RMX94409.1"/>
    <property type="molecule type" value="Genomic_DNA"/>
</dbReference>
<organism evidence="3 9">
    <name type="scientific">Hortaea werneckii</name>
    <name type="common">Black yeast</name>
    <name type="synonym">Cladosporium werneckii</name>
    <dbReference type="NCBI Taxonomy" id="91943"/>
    <lineage>
        <taxon>Eukaryota</taxon>
        <taxon>Fungi</taxon>
        <taxon>Dikarya</taxon>
        <taxon>Ascomycota</taxon>
        <taxon>Pezizomycotina</taxon>
        <taxon>Dothideomycetes</taxon>
        <taxon>Dothideomycetidae</taxon>
        <taxon>Mycosphaerellales</taxon>
        <taxon>Teratosphaeriaceae</taxon>
        <taxon>Hortaea</taxon>
    </lineage>
</organism>
<reference evidence="6 7" key="1">
    <citation type="journal article" date="2018" name="BMC Genomics">
        <title>Genomic evidence for intraspecific hybridization in a clonal and extremely halotolerant yeast.</title>
        <authorList>
            <person name="Gostincar C."/>
            <person name="Stajich J.E."/>
            <person name="Zupancic J."/>
            <person name="Zalar P."/>
            <person name="Gunde-Cimerman N."/>
        </authorList>
    </citation>
    <scope>NUCLEOTIDE SEQUENCE [LARGE SCALE GENOMIC DNA]</scope>
    <source>
        <strain evidence="4 7">EXF-6651</strain>
        <strain evidence="3 9">EXF-6654</strain>
        <strain evidence="2 8">EXF-6656</strain>
        <strain evidence="5 6">EXF-6669</strain>
    </source>
</reference>
<dbReference type="EMBL" id="QWIL01000023">
    <property type="protein sequence ID" value="RMY25749.1"/>
    <property type="molecule type" value="Genomic_DNA"/>
</dbReference>
<name>A0A3M6XUD2_HORWE</name>
<evidence type="ECO:0000313" key="7">
    <source>
        <dbReference type="Proteomes" id="UP000276864"/>
    </source>
</evidence>
<proteinExistence type="predicted"/>
<evidence type="ECO:0000313" key="6">
    <source>
        <dbReference type="Proteomes" id="UP000271337"/>
    </source>
</evidence>
<dbReference type="Proteomes" id="UP000281245">
    <property type="component" value="Unassembled WGS sequence"/>
</dbReference>
<dbReference type="Proteomes" id="UP000276864">
    <property type="component" value="Unassembled WGS sequence"/>
</dbReference>
<evidence type="ECO:0000313" key="5">
    <source>
        <dbReference type="EMBL" id="RMY25749.1"/>
    </source>
</evidence>
<evidence type="ECO:0000313" key="4">
    <source>
        <dbReference type="EMBL" id="RMY09697.1"/>
    </source>
</evidence>
<accession>A0A3M6XUD2</accession>